<proteinExistence type="predicted"/>
<evidence type="ECO:0000313" key="1">
    <source>
        <dbReference type="EMBL" id="MPC15133.1"/>
    </source>
</evidence>
<protein>
    <submittedName>
        <fullName evidence="1">Uncharacterized protein</fullName>
    </submittedName>
</protein>
<sequence>MTGRVRVGLVKETQSSRLVNALTAPFGARGWGRAALRKWYSDGKCSVEGTLQHNTCMQALTLNRKEVPWVVVAALTSLVAHCRQPLILDT</sequence>
<comment type="caution">
    <text evidence="1">The sequence shown here is derived from an EMBL/GenBank/DDBJ whole genome shotgun (WGS) entry which is preliminary data.</text>
</comment>
<evidence type="ECO:0000313" key="2">
    <source>
        <dbReference type="Proteomes" id="UP000324222"/>
    </source>
</evidence>
<organism evidence="1 2">
    <name type="scientific">Portunus trituberculatus</name>
    <name type="common">Swimming crab</name>
    <name type="synonym">Neptunus trituberculatus</name>
    <dbReference type="NCBI Taxonomy" id="210409"/>
    <lineage>
        <taxon>Eukaryota</taxon>
        <taxon>Metazoa</taxon>
        <taxon>Ecdysozoa</taxon>
        <taxon>Arthropoda</taxon>
        <taxon>Crustacea</taxon>
        <taxon>Multicrustacea</taxon>
        <taxon>Malacostraca</taxon>
        <taxon>Eumalacostraca</taxon>
        <taxon>Eucarida</taxon>
        <taxon>Decapoda</taxon>
        <taxon>Pleocyemata</taxon>
        <taxon>Brachyura</taxon>
        <taxon>Eubrachyura</taxon>
        <taxon>Portunoidea</taxon>
        <taxon>Portunidae</taxon>
        <taxon>Portuninae</taxon>
        <taxon>Portunus</taxon>
    </lineage>
</organism>
<name>A0A5B7D4Z5_PORTR</name>
<reference evidence="1 2" key="1">
    <citation type="submission" date="2019-05" db="EMBL/GenBank/DDBJ databases">
        <title>Another draft genome of Portunus trituberculatus and its Hox gene families provides insights of decapod evolution.</title>
        <authorList>
            <person name="Jeong J.-H."/>
            <person name="Song I."/>
            <person name="Kim S."/>
            <person name="Choi T."/>
            <person name="Kim D."/>
            <person name="Ryu S."/>
            <person name="Kim W."/>
        </authorList>
    </citation>
    <scope>NUCLEOTIDE SEQUENCE [LARGE SCALE GENOMIC DNA]</scope>
    <source>
        <tissue evidence="1">Muscle</tissue>
    </source>
</reference>
<dbReference type="Proteomes" id="UP000324222">
    <property type="component" value="Unassembled WGS sequence"/>
</dbReference>
<dbReference type="EMBL" id="VSRR010000404">
    <property type="protein sequence ID" value="MPC15133.1"/>
    <property type="molecule type" value="Genomic_DNA"/>
</dbReference>
<keyword evidence="2" id="KW-1185">Reference proteome</keyword>
<gene>
    <name evidence="1" type="ORF">E2C01_007916</name>
</gene>
<accession>A0A5B7D4Z5</accession>
<dbReference type="AlphaFoldDB" id="A0A5B7D4Z5"/>